<dbReference type="RefSeq" id="WP_153215956.1">
    <property type="nucleotide sequence ID" value="NZ_WIBF01000006.1"/>
</dbReference>
<sequence length="258" mass="27293">MSAETAQGRSFASIAPRGAAMTVSGQANEAADLRQRLMDLVRPTVSGAASSVLDQILSEVDGIMLPRQIVVFAAGRAVAHLVVSQRRLVGLALTGGWQGDLMEGLARLLSLCGEEPLRFERKATQAPIGAESLSVAAIRDHFGPSNAGVQNPHGCPMRRFQTRVADLSSAWVLIGAEGERDGGGAAETQRVLHALAEQLPPRHTIGARPNALILPDPQSAGAEQFLVARADRLRFLARFPSPALGEVSRVWQAVFGAA</sequence>
<name>A0A843YGR0_9RHOB</name>
<evidence type="ECO:0000313" key="1">
    <source>
        <dbReference type="EMBL" id="MQQ09008.1"/>
    </source>
</evidence>
<comment type="caution">
    <text evidence="1">The sequence shown here is derived from an EMBL/GenBank/DDBJ whole genome shotgun (WGS) entry which is preliminary data.</text>
</comment>
<proteinExistence type="predicted"/>
<accession>A0A843YGR0</accession>
<dbReference type="EMBL" id="WIBF01000006">
    <property type="protein sequence ID" value="MQQ09008.1"/>
    <property type="molecule type" value="Genomic_DNA"/>
</dbReference>
<gene>
    <name evidence="1" type="ORF">GFB49_11130</name>
</gene>
<organism evidence="1 2">
    <name type="scientific">Tritonibacter litoralis</name>
    <dbReference type="NCBI Taxonomy" id="2662264"/>
    <lineage>
        <taxon>Bacteria</taxon>
        <taxon>Pseudomonadati</taxon>
        <taxon>Pseudomonadota</taxon>
        <taxon>Alphaproteobacteria</taxon>
        <taxon>Rhodobacterales</taxon>
        <taxon>Paracoccaceae</taxon>
        <taxon>Tritonibacter</taxon>
    </lineage>
</organism>
<keyword evidence="2" id="KW-1185">Reference proteome</keyword>
<reference evidence="1 2" key="1">
    <citation type="submission" date="2019-10" db="EMBL/GenBank/DDBJ databases">
        <title>Epibacterium sp. nov., isolated from seawater.</title>
        <authorList>
            <person name="Zhang X."/>
            <person name="Li N."/>
        </authorList>
    </citation>
    <scope>NUCLEOTIDE SEQUENCE [LARGE SCALE GENOMIC DNA]</scope>
    <source>
        <strain evidence="1 2">SM1979</strain>
    </source>
</reference>
<protein>
    <submittedName>
        <fullName evidence="1">Uncharacterized protein</fullName>
    </submittedName>
</protein>
<dbReference type="AlphaFoldDB" id="A0A843YGR0"/>
<dbReference type="Proteomes" id="UP000444174">
    <property type="component" value="Unassembled WGS sequence"/>
</dbReference>
<evidence type="ECO:0000313" key="2">
    <source>
        <dbReference type="Proteomes" id="UP000444174"/>
    </source>
</evidence>